<dbReference type="EMBL" id="JAFHDT010000016">
    <property type="protein sequence ID" value="KAI7798999.1"/>
    <property type="molecule type" value="Genomic_DNA"/>
</dbReference>
<evidence type="ECO:0000256" key="1">
    <source>
        <dbReference type="SAM" id="MobiDB-lite"/>
    </source>
</evidence>
<comment type="caution">
    <text evidence="2">The sequence shown here is derived from an EMBL/GenBank/DDBJ whole genome shotgun (WGS) entry which is preliminary data.</text>
</comment>
<feature type="region of interest" description="Disordered" evidence="1">
    <location>
        <begin position="83"/>
        <end position="105"/>
    </location>
</feature>
<gene>
    <name evidence="2" type="ORF">IRJ41_016067</name>
</gene>
<organism evidence="2 3">
    <name type="scientific">Triplophysa rosa</name>
    <name type="common">Cave loach</name>
    <dbReference type="NCBI Taxonomy" id="992332"/>
    <lineage>
        <taxon>Eukaryota</taxon>
        <taxon>Metazoa</taxon>
        <taxon>Chordata</taxon>
        <taxon>Craniata</taxon>
        <taxon>Vertebrata</taxon>
        <taxon>Euteleostomi</taxon>
        <taxon>Actinopterygii</taxon>
        <taxon>Neopterygii</taxon>
        <taxon>Teleostei</taxon>
        <taxon>Ostariophysi</taxon>
        <taxon>Cypriniformes</taxon>
        <taxon>Nemacheilidae</taxon>
        <taxon>Triplophysa</taxon>
    </lineage>
</organism>
<evidence type="ECO:0000313" key="2">
    <source>
        <dbReference type="EMBL" id="KAI7798999.1"/>
    </source>
</evidence>
<dbReference type="AlphaFoldDB" id="A0A9W7TN66"/>
<protein>
    <submittedName>
        <fullName evidence="2">Uncharacterized protein</fullName>
    </submittedName>
</protein>
<keyword evidence="3" id="KW-1185">Reference proteome</keyword>
<reference evidence="2" key="1">
    <citation type="submission" date="2021-02" db="EMBL/GenBank/DDBJ databases">
        <title>Comparative genomics reveals that relaxation of natural selection precedes convergent phenotypic evolution of cavefish.</title>
        <authorList>
            <person name="Peng Z."/>
        </authorList>
    </citation>
    <scope>NUCLEOTIDE SEQUENCE</scope>
    <source>
        <tissue evidence="2">Muscle</tissue>
    </source>
</reference>
<feature type="compositionally biased region" description="Polar residues" evidence="1">
    <location>
        <begin position="88"/>
        <end position="105"/>
    </location>
</feature>
<sequence>MPSVSTVRHNPKQFSLFAKTVPSLHNVFGLFEKHSNIQMPVTPRLAKSKARTSTEVTPRFAKIKARTSTEVTPRFAKSKILTLGKNPPTGNRPTFRSIKPVQSSDRAVTAEISSAKNLEVCNEKPQDGDTEEKCISGTSLDTRSSPAGDRTQQSKTDVQYKQTVHTGLSGKEKTQSTLQASKLPLKICGEKRLLFNGSLDEQTFTERSGKKIKSDCNSVQNSVQIEAEIRNKKKSHSVVKIRMSFKQESMNGFLKDVTVDLQG</sequence>
<feature type="compositionally biased region" description="Polar residues" evidence="1">
    <location>
        <begin position="136"/>
        <end position="159"/>
    </location>
</feature>
<feature type="region of interest" description="Disordered" evidence="1">
    <location>
        <begin position="122"/>
        <end position="159"/>
    </location>
</feature>
<evidence type="ECO:0000313" key="3">
    <source>
        <dbReference type="Proteomes" id="UP001059041"/>
    </source>
</evidence>
<dbReference type="Proteomes" id="UP001059041">
    <property type="component" value="Linkage Group LG16"/>
</dbReference>
<feature type="non-terminal residue" evidence="2">
    <location>
        <position position="263"/>
    </location>
</feature>
<proteinExistence type="predicted"/>
<feature type="compositionally biased region" description="Basic and acidic residues" evidence="1">
    <location>
        <begin position="122"/>
        <end position="134"/>
    </location>
</feature>
<name>A0A9W7TN66_TRIRA</name>
<accession>A0A9W7TN66</accession>